<evidence type="ECO:0000256" key="1">
    <source>
        <dbReference type="ARBA" id="ARBA00004141"/>
    </source>
</evidence>
<dbReference type="AlphaFoldDB" id="A0A2J8RGD6"/>
<dbReference type="PROSITE" id="PS50216">
    <property type="entry name" value="DHHC"/>
    <property type="match status" value="1"/>
</dbReference>
<organism evidence="10">
    <name type="scientific">Pongo abelii</name>
    <name type="common">Sumatran orangutan</name>
    <name type="synonym">Pongo pygmaeus abelii</name>
    <dbReference type="NCBI Taxonomy" id="9601"/>
    <lineage>
        <taxon>Eukaryota</taxon>
        <taxon>Metazoa</taxon>
        <taxon>Chordata</taxon>
        <taxon>Craniata</taxon>
        <taxon>Vertebrata</taxon>
        <taxon>Euteleostomi</taxon>
        <taxon>Mammalia</taxon>
        <taxon>Eutheria</taxon>
        <taxon>Euarchontoglires</taxon>
        <taxon>Primates</taxon>
        <taxon>Haplorrhini</taxon>
        <taxon>Catarrhini</taxon>
        <taxon>Hominidae</taxon>
        <taxon>Pongo</taxon>
    </lineage>
</organism>
<keyword evidence="2 7" id="KW-0808">Transferase</keyword>
<feature type="transmembrane region" description="Helical" evidence="7">
    <location>
        <begin position="59"/>
        <end position="81"/>
    </location>
</feature>
<comment type="caution">
    <text evidence="10">The sequence shown here is derived from an EMBL/GenBank/DDBJ whole genome shotgun (WGS) entry which is preliminary data.</text>
</comment>
<dbReference type="InterPro" id="IPR001594">
    <property type="entry name" value="Palmitoyltrfase_DHHC"/>
</dbReference>
<proteinExistence type="inferred from homology"/>
<dbReference type="PANTHER" id="PTHR22883:SF326">
    <property type="entry name" value="PALMITOYLTRANSFERASE ZDHHC19"/>
    <property type="match status" value="1"/>
</dbReference>
<feature type="region of interest" description="Disordered" evidence="8">
    <location>
        <begin position="280"/>
        <end position="309"/>
    </location>
</feature>
<keyword evidence="4 7" id="KW-1133">Transmembrane helix</keyword>
<dbReference type="STRING" id="9601.ENSPPYP00000016145"/>
<keyword evidence="6 7" id="KW-0012">Acyltransferase</keyword>
<name>A0A2J8RGD6_PONAB</name>
<feature type="transmembrane region" description="Helical" evidence="7">
    <location>
        <begin position="157"/>
        <end position="180"/>
    </location>
</feature>
<feature type="transmembrane region" description="Helical" evidence="7">
    <location>
        <begin position="24"/>
        <end position="47"/>
    </location>
</feature>
<evidence type="ECO:0000256" key="3">
    <source>
        <dbReference type="ARBA" id="ARBA00022692"/>
    </source>
</evidence>
<comment type="similarity">
    <text evidence="7">Belongs to the DHHC palmitoyltransferase family.</text>
</comment>
<dbReference type="GO" id="GO:0005794">
    <property type="term" value="C:Golgi apparatus"/>
    <property type="evidence" value="ECO:0007669"/>
    <property type="project" value="TreeGrafter"/>
</dbReference>
<evidence type="ECO:0000313" key="10">
    <source>
        <dbReference type="EMBL" id="PNJ07556.1"/>
    </source>
</evidence>
<keyword evidence="3 7" id="KW-0812">Transmembrane</keyword>
<evidence type="ECO:0000256" key="5">
    <source>
        <dbReference type="ARBA" id="ARBA00023136"/>
    </source>
</evidence>
<accession>A0A2J8RGD6</accession>
<comment type="domain">
    <text evidence="7">The DHHC domain is required for palmitoyltransferase activity.</text>
</comment>
<dbReference type="GO" id="GO:0005783">
    <property type="term" value="C:endoplasmic reticulum"/>
    <property type="evidence" value="ECO:0007669"/>
    <property type="project" value="TreeGrafter"/>
</dbReference>
<keyword evidence="5 7" id="KW-0472">Membrane</keyword>
<sequence>MTLLVDATPLVKEPHPLPVAPRPWVLPSLFAAFNVVLLVFFSGLFFAFPCRWLAQNGEWAFPVITGSLFVLTFFSLISLNFSDPGILHQGSAEQGPLTVHVVWVNHRAFRLQWCPKCCFHRPPRTYHCPWCNICVEDFDHHCKWVNNCIGHRNFRCFMLLVLSLCLYSGAMLVTCLIFLVRTTRLPFSADKAIAIVVAVSAAGFLVPLSLLLLIQAVSVSSADRTYKGKCRHLQGYNPFDQGCASNWYLTICAPLGPKYMAEAVQLQRVVGPDWTSMPNLHPPMSPSALNPPAPTSGSLQTREGSPRAW</sequence>
<feature type="domain" description="Palmitoyltransferase DHHC" evidence="9">
    <location>
        <begin position="110"/>
        <end position="226"/>
    </location>
</feature>
<evidence type="ECO:0000256" key="6">
    <source>
        <dbReference type="ARBA" id="ARBA00023315"/>
    </source>
</evidence>
<gene>
    <name evidence="10" type="ORF">CR201_G0051208</name>
</gene>
<evidence type="ECO:0000256" key="7">
    <source>
        <dbReference type="RuleBase" id="RU079119"/>
    </source>
</evidence>
<evidence type="ECO:0000256" key="2">
    <source>
        <dbReference type="ARBA" id="ARBA00022679"/>
    </source>
</evidence>
<dbReference type="GO" id="GO:0006612">
    <property type="term" value="P:protein targeting to membrane"/>
    <property type="evidence" value="ECO:0007669"/>
    <property type="project" value="TreeGrafter"/>
</dbReference>
<evidence type="ECO:0000256" key="4">
    <source>
        <dbReference type="ARBA" id="ARBA00022989"/>
    </source>
</evidence>
<reference evidence="10" key="1">
    <citation type="submission" date="2017-12" db="EMBL/GenBank/DDBJ databases">
        <title>High-resolution comparative analysis of great ape genomes.</title>
        <authorList>
            <person name="Pollen A."/>
            <person name="Hastie A."/>
            <person name="Hormozdiari F."/>
            <person name="Dougherty M."/>
            <person name="Liu R."/>
            <person name="Chaisson M."/>
            <person name="Hoppe E."/>
            <person name="Hill C."/>
            <person name="Pang A."/>
            <person name="Hillier L."/>
            <person name="Baker C."/>
            <person name="Armstrong J."/>
            <person name="Shendure J."/>
            <person name="Paten B."/>
            <person name="Wilson R."/>
            <person name="Chao H."/>
            <person name="Schneider V."/>
            <person name="Ventura M."/>
            <person name="Kronenberg Z."/>
            <person name="Murali S."/>
            <person name="Gordon D."/>
            <person name="Cantsilieris S."/>
            <person name="Munson K."/>
            <person name="Nelson B."/>
            <person name="Raja A."/>
            <person name="Underwood J."/>
            <person name="Diekhans M."/>
            <person name="Fiddes I."/>
            <person name="Haussler D."/>
            <person name="Eichler E."/>
        </authorList>
    </citation>
    <scope>NUCLEOTIDE SEQUENCE [LARGE SCALE GENOMIC DNA]</scope>
    <source>
        <strain evidence="10">Susie</strain>
    </source>
</reference>
<comment type="catalytic activity">
    <reaction evidence="7">
        <text>L-cysteinyl-[protein] + hexadecanoyl-CoA = S-hexadecanoyl-L-cysteinyl-[protein] + CoA</text>
        <dbReference type="Rhea" id="RHEA:36683"/>
        <dbReference type="Rhea" id="RHEA-COMP:10131"/>
        <dbReference type="Rhea" id="RHEA-COMP:11032"/>
        <dbReference type="ChEBI" id="CHEBI:29950"/>
        <dbReference type="ChEBI" id="CHEBI:57287"/>
        <dbReference type="ChEBI" id="CHEBI:57379"/>
        <dbReference type="ChEBI" id="CHEBI:74151"/>
        <dbReference type="EC" id="2.3.1.225"/>
    </reaction>
</comment>
<dbReference type="Pfam" id="PF01529">
    <property type="entry name" value="DHHC"/>
    <property type="match status" value="1"/>
</dbReference>
<evidence type="ECO:0000259" key="9">
    <source>
        <dbReference type="Pfam" id="PF01529"/>
    </source>
</evidence>
<dbReference type="EMBL" id="NDHI03003699">
    <property type="protein sequence ID" value="PNJ07556.1"/>
    <property type="molecule type" value="Genomic_DNA"/>
</dbReference>
<dbReference type="EC" id="2.3.1.225" evidence="7"/>
<dbReference type="PANTHER" id="PTHR22883">
    <property type="entry name" value="ZINC FINGER DHHC DOMAIN CONTAINING PROTEIN"/>
    <property type="match status" value="1"/>
</dbReference>
<feature type="compositionally biased region" description="Pro residues" evidence="8">
    <location>
        <begin position="280"/>
        <end position="294"/>
    </location>
</feature>
<dbReference type="GO" id="GO:0016020">
    <property type="term" value="C:membrane"/>
    <property type="evidence" value="ECO:0007669"/>
    <property type="project" value="UniProtKB-SubCell"/>
</dbReference>
<dbReference type="GO" id="GO:0019706">
    <property type="term" value="F:protein-cysteine S-palmitoyltransferase activity"/>
    <property type="evidence" value="ECO:0007669"/>
    <property type="project" value="UniProtKB-EC"/>
</dbReference>
<comment type="subcellular location">
    <subcellularLocation>
        <location evidence="1">Membrane</location>
        <topology evidence="1">Multi-pass membrane protein</topology>
    </subcellularLocation>
</comment>
<protein>
    <recommendedName>
        <fullName evidence="7">Palmitoyltransferase</fullName>
        <ecNumber evidence="7">2.3.1.225</ecNumber>
    </recommendedName>
</protein>
<dbReference type="InterPro" id="IPR039859">
    <property type="entry name" value="PFA4/ZDH16/20/ERF2-like"/>
</dbReference>
<evidence type="ECO:0000256" key="8">
    <source>
        <dbReference type="SAM" id="MobiDB-lite"/>
    </source>
</evidence>
<feature type="transmembrane region" description="Helical" evidence="7">
    <location>
        <begin position="192"/>
        <end position="214"/>
    </location>
</feature>